<keyword evidence="2" id="KW-1185">Reference proteome</keyword>
<evidence type="ECO:0000313" key="2">
    <source>
        <dbReference type="Proteomes" id="UP000054359"/>
    </source>
</evidence>
<sequence length="38" mass="4626">MLRSRGVSYICTQCLYDIRRRTKDFKNSFSTLKSSYWD</sequence>
<dbReference type="Proteomes" id="UP000054359">
    <property type="component" value="Unassembled WGS sequence"/>
</dbReference>
<proteinExistence type="predicted"/>
<dbReference type="AlphaFoldDB" id="A0A087T2Z9"/>
<protein>
    <submittedName>
        <fullName evidence="1">Uncharacterized protein</fullName>
    </submittedName>
</protein>
<organism evidence="1 2">
    <name type="scientific">Stegodyphus mimosarum</name>
    <name type="common">African social velvet spider</name>
    <dbReference type="NCBI Taxonomy" id="407821"/>
    <lineage>
        <taxon>Eukaryota</taxon>
        <taxon>Metazoa</taxon>
        <taxon>Ecdysozoa</taxon>
        <taxon>Arthropoda</taxon>
        <taxon>Chelicerata</taxon>
        <taxon>Arachnida</taxon>
        <taxon>Araneae</taxon>
        <taxon>Araneomorphae</taxon>
        <taxon>Entelegynae</taxon>
        <taxon>Eresoidea</taxon>
        <taxon>Eresidae</taxon>
        <taxon>Stegodyphus</taxon>
    </lineage>
</organism>
<feature type="non-terminal residue" evidence="1">
    <location>
        <position position="38"/>
    </location>
</feature>
<accession>A0A087T2Z9</accession>
<evidence type="ECO:0000313" key="1">
    <source>
        <dbReference type="EMBL" id="KFM59488.1"/>
    </source>
</evidence>
<gene>
    <name evidence="1" type="ORF">X975_11511</name>
</gene>
<dbReference type="EMBL" id="KK113156">
    <property type="protein sequence ID" value="KFM59488.1"/>
    <property type="molecule type" value="Genomic_DNA"/>
</dbReference>
<reference evidence="1 2" key="1">
    <citation type="submission" date="2013-11" db="EMBL/GenBank/DDBJ databases">
        <title>Genome sequencing of Stegodyphus mimosarum.</title>
        <authorList>
            <person name="Bechsgaard J."/>
        </authorList>
    </citation>
    <scope>NUCLEOTIDE SEQUENCE [LARGE SCALE GENOMIC DNA]</scope>
</reference>
<name>A0A087T2Z9_STEMI</name>